<reference evidence="2" key="2">
    <citation type="submission" date="2015-01" db="EMBL/GenBank/DDBJ databases">
        <title>Evolutionary Origins and Diversification of the Mycorrhizal Mutualists.</title>
        <authorList>
            <consortium name="DOE Joint Genome Institute"/>
            <consortium name="Mycorrhizal Genomics Consortium"/>
            <person name="Kohler A."/>
            <person name="Kuo A."/>
            <person name="Nagy L.G."/>
            <person name="Floudas D."/>
            <person name="Copeland A."/>
            <person name="Barry K.W."/>
            <person name="Cichocki N."/>
            <person name="Veneault-Fourrey C."/>
            <person name="LaButti K."/>
            <person name="Lindquist E.A."/>
            <person name="Lipzen A."/>
            <person name="Lundell T."/>
            <person name="Morin E."/>
            <person name="Murat C."/>
            <person name="Riley R."/>
            <person name="Ohm R."/>
            <person name="Sun H."/>
            <person name="Tunlid A."/>
            <person name="Henrissat B."/>
            <person name="Grigoriev I.V."/>
            <person name="Hibbett D.S."/>
            <person name="Martin F."/>
        </authorList>
    </citation>
    <scope>NUCLEOTIDE SEQUENCE [LARGE SCALE GENOMIC DNA]</scope>
    <source>
        <strain evidence="2">F 1598</strain>
    </source>
</reference>
<protein>
    <submittedName>
        <fullName evidence="1">Uncharacterized protein</fullName>
    </submittedName>
</protein>
<dbReference type="InParanoid" id="A0A0C3EYH7"/>
<dbReference type="Proteomes" id="UP000054166">
    <property type="component" value="Unassembled WGS sequence"/>
</dbReference>
<reference evidence="1 2" key="1">
    <citation type="submission" date="2014-04" db="EMBL/GenBank/DDBJ databases">
        <authorList>
            <consortium name="DOE Joint Genome Institute"/>
            <person name="Kuo A."/>
            <person name="Tarkka M."/>
            <person name="Buscot F."/>
            <person name="Kohler A."/>
            <person name="Nagy L.G."/>
            <person name="Floudas D."/>
            <person name="Copeland A."/>
            <person name="Barry K.W."/>
            <person name="Cichocki N."/>
            <person name="Veneault-Fourrey C."/>
            <person name="LaButti K."/>
            <person name="Lindquist E.A."/>
            <person name="Lipzen A."/>
            <person name="Lundell T."/>
            <person name="Morin E."/>
            <person name="Murat C."/>
            <person name="Sun H."/>
            <person name="Tunlid A."/>
            <person name="Henrissat B."/>
            <person name="Grigoriev I.V."/>
            <person name="Hibbett D.S."/>
            <person name="Martin F."/>
            <person name="Nordberg H.P."/>
            <person name="Cantor M.N."/>
            <person name="Hua S.X."/>
        </authorList>
    </citation>
    <scope>NUCLEOTIDE SEQUENCE [LARGE SCALE GENOMIC DNA]</scope>
    <source>
        <strain evidence="1 2">F 1598</strain>
    </source>
</reference>
<gene>
    <name evidence="1" type="ORF">PILCRDRAFT_15812</name>
</gene>
<dbReference type="AlphaFoldDB" id="A0A0C3EYH7"/>
<evidence type="ECO:0000313" key="2">
    <source>
        <dbReference type="Proteomes" id="UP000054166"/>
    </source>
</evidence>
<dbReference type="EMBL" id="KN833107">
    <property type="protein sequence ID" value="KIM72786.1"/>
    <property type="molecule type" value="Genomic_DNA"/>
</dbReference>
<accession>A0A0C3EYH7</accession>
<evidence type="ECO:0000313" key="1">
    <source>
        <dbReference type="EMBL" id="KIM72786.1"/>
    </source>
</evidence>
<keyword evidence="2" id="KW-1185">Reference proteome</keyword>
<organism evidence="1 2">
    <name type="scientific">Piloderma croceum (strain F 1598)</name>
    <dbReference type="NCBI Taxonomy" id="765440"/>
    <lineage>
        <taxon>Eukaryota</taxon>
        <taxon>Fungi</taxon>
        <taxon>Dikarya</taxon>
        <taxon>Basidiomycota</taxon>
        <taxon>Agaricomycotina</taxon>
        <taxon>Agaricomycetes</taxon>
        <taxon>Agaricomycetidae</taxon>
        <taxon>Atheliales</taxon>
        <taxon>Atheliaceae</taxon>
        <taxon>Piloderma</taxon>
    </lineage>
</organism>
<dbReference type="HOGENOM" id="CLU_667497_0_0_1"/>
<proteinExistence type="predicted"/>
<sequence>MQICVLCGLKLELTPQIAPATSSGDEVHLLTHSTLDGPITNLPAIFFVGIHSERNSKTFCECGLSSPSTWPLVKDIAELPVTAGCGAGQSLRSILSIPQFAQCPIYVGTADIPEPIESSVYDSEAHNFQELSLLATIISSTAEHYHIDPTPTSEAHQFLESSRLDLDLPLFILYVYFKQPMTSATVLHSSLIASPPVVVQTNTVPPLSNLHYSTVGAVVPSQPTGSLPASPPLGPPVSLAPPVSPTIHHALSGHFMAVHARLSHLHQMPYGTTYNHYLCECHVMEICTTLNIQTGGVGGSTSVDGIQISCDDVADWLGVPHNTFSGMATEFKNARSAHRLLRMQAVGLLPPHDTAFKGVLDAMLANTFLDPPYALYESSLTLQEASSIHIGQFNKKVRDIIRTYSITHDQFE</sequence>
<name>A0A0C3EYH7_PILCF</name>